<evidence type="ECO:0000313" key="1">
    <source>
        <dbReference type="EMBL" id="CAI2360188.1"/>
    </source>
</evidence>
<evidence type="ECO:0000313" key="2">
    <source>
        <dbReference type="Proteomes" id="UP001295684"/>
    </source>
</evidence>
<name>A0AAD1U766_EUPCR</name>
<sequence>MVRQTFFKPLFLHQVHIRSFCMASSYPKPYELSLRKNSHQSIPLLEMREHQMNQIAMEISQEELSSILDNIDTSPSLSVEPLWKVTQMLRHSVQRRHRVDMSKIHYEIMNRIINMTEHINKEELTPNQAIRIFRIITYLLINESMYFRKKTSRFTLEQMNALDKVCVTTIRAFPNLPASDYIGVVIKLMVNRMDSFRDASNSTSVVQWYFRNIFGRRVTSFDINRLSDFSLTQIVLSMSFLNYDLSQIESHLKVMKNNCLSRIKKRADKMNTKQVVQILSSLLRMKIIFIKDWEDMEEVVNVIEGKIDSMNLLDLQSVLKGYSEVYAIYSYPPKTKDRIIQKLKECKEPMTSLILTNIMRSLNALRIDDDELYSHIVMCVKRDYQRLDNIALIYTFSRLIKLNQLEKAKELFEFYMELGTFEELENPHNIAQMLLSFAILKIYDEDLWNSLIEKCDYQKLMSIKPSANDNFTMACEPAFQLLKNEAPELYKKNENCALLQRLKQYHEAHNAEITKTQMTISRACQLLGYEVINETYINEVSVDIYLPKINLIIEYNGPTHYMNGTNKLVGSSLYKERLINFDCKILQLGYFEISKCKDLNLSRLFLGDAPESLMKQVKEYDRIADLLKERIDAMVSKKTTSSSDNPWP</sequence>
<proteinExistence type="predicted"/>
<keyword evidence="2" id="KW-1185">Reference proteome</keyword>
<protein>
    <recommendedName>
        <fullName evidence="3">RAP domain-containing protein</fullName>
    </recommendedName>
</protein>
<dbReference type="Gene3D" id="3.40.960.10">
    <property type="entry name" value="VSR Endonuclease"/>
    <property type="match status" value="1"/>
</dbReference>
<dbReference type="Proteomes" id="UP001295684">
    <property type="component" value="Unassembled WGS sequence"/>
</dbReference>
<gene>
    <name evidence="1" type="ORF">ECRASSUSDP1_LOCUS1486</name>
</gene>
<organism evidence="1 2">
    <name type="scientific">Euplotes crassus</name>
    <dbReference type="NCBI Taxonomy" id="5936"/>
    <lineage>
        <taxon>Eukaryota</taxon>
        <taxon>Sar</taxon>
        <taxon>Alveolata</taxon>
        <taxon>Ciliophora</taxon>
        <taxon>Intramacronucleata</taxon>
        <taxon>Spirotrichea</taxon>
        <taxon>Hypotrichia</taxon>
        <taxon>Euplotida</taxon>
        <taxon>Euplotidae</taxon>
        <taxon>Moneuplotes</taxon>
    </lineage>
</organism>
<dbReference type="AlphaFoldDB" id="A0AAD1U766"/>
<comment type="caution">
    <text evidence="1">The sequence shown here is derived from an EMBL/GenBank/DDBJ whole genome shotgun (WGS) entry which is preliminary data.</text>
</comment>
<reference evidence="1" key="1">
    <citation type="submission" date="2023-07" db="EMBL/GenBank/DDBJ databases">
        <authorList>
            <consortium name="AG Swart"/>
            <person name="Singh M."/>
            <person name="Singh A."/>
            <person name="Seah K."/>
            <person name="Emmerich C."/>
        </authorList>
    </citation>
    <scope>NUCLEOTIDE SEQUENCE</scope>
    <source>
        <strain evidence="1">DP1</strain>
    </source>
</reference>
<dbReference type="EMBL" id="CAMPGE010001405">
    <property type="protein sequence ID" value="CAI2360188.1"/>
    <property type="molecule type" value="Genomic_DNA"/>
</dbReference>
<evidence type="ECO:0008006" key="3">
    <source>
        <dbReference type="Google" id="ProtNLM"/>
    </source>
</evidence>
<accession>A0AAD1U766</accession>